<name>A0A2P5HHA3_DIAHE</name>
<evidence type="ECO:0000313" key="2">
    <source>
        <dbReference type="EMBL" id="POS69633.1"/>
    </source>
</evidence>
<accession>A0A2P5HHA3</accession>
<evidence type="ECO:0008006" key="4">
    <source>
        <dbReference type="Google" id="ProtNLM"/>
    </source>
</evidence>
<comment type="caution">
    <text evidence="2">The sequence shown here is derived from an EMBL/GenBank/DDBJ whole genome shotgun (WGS) entry which is preliminary data.</text>
</comment>
<dbReference type="PANTHER" id="PTHR37827">
    <property type="entry name" value="TUDOR DOMAIN-CONTAINING PROTEIN"/>
    <property type="match status" value="1"/>
</dbReference>
<dbReference type="OrthoDB" id="4850648at2759"/>
<dbReference type="EMBL" id="MAVT02002103">
    <property type="protein sequence ID" value="POS69633.1"/>
    <property type="molecule type" value="Genomic_DNA"/>
</dbReference>
<proteinExistence type="predicted"/>
<feature type="compositionally biased region" description="Pro residues" evidence="1">
    <location>
        <begin position="1"/>
        <end position="20"/>
    </location>
</feature>
<feature type="region of interest" description="Disordered" evidence="1">
    <location>
        <begin position="50"/>
        <end position="98"/>
    </location>
</feature>
<dbReference type="Proteomes" id="UP000094444">
    <property type="component" value="Unassembled WGS sequence"/>
</dbReference>
<feature type="region of interest" description="Disordered" evidence="1">
    <location>
        <begin position="1"/>
        <end position="23"/>
    </location>
</feature>
<organism evidence="2 3">
    <name type="scientific">Diaporthe helianthi</name>
    <dbReference type="NCBI Taxonomy" id="158607"/>
    <lineage>
        <taxon>Eukaryota</taxon>
        <taxon>Fungi</taxon>
        <taxon>Dikarya</taxon>
        <taxon>Ascomycota</taxon>
        <taxon>Pezizomycotina</taxon>
        <taxon>Sordariomycetes</taxon>
        <taxon>Sordariomycetidae</taxon>
        <taxon>Diaporthales</taxon>
        <taxon>Diaporthaceae</taxon>
        <taxon>Diaporthe</taxon>
    </lineage>
</organism>
<dbReference type="STRING" id="158607.A0A2P5HHA3"/>
<gene>
    <name evidence="2" type="ORF">DHEL01_v211972</name>
</gene>
<dbReference type="PANTHER" id="PTHR37827:SF1">
    <property type="entry name" value="HNH DOMAIN-CONTAINING PROTEIN"/>
    <property type="match status" value="1"/>
</dbReference>
<protein>
    <recommendedName>
        <fullName evidence="4">HNH domain-containing protein</fullName>
    </recommendedName>
</protein>
<reference evidence="2" key="1">
    <citation type="submission" date="2017-09" db="EMBL/GenBank/DDBJ databases">
        <title>Polyketide synthases of a Diaporthe helianthi virulent isolate.</title>
        <authorList>
            <person name="Baroncelli R."/>
        </authorList>
    </citation>
    <scope>NUCLEOTIDE SEQUENCE [LARGE SCALE GENOMIC DNA]</scope>
    <source>
        <strain evidence="2">7/96</strain>
    </source>
</reference>
<feature type="compositionally biased region" description="Acidic residues" evidence="1">
    <location>
        <begin position="52"/>
        <end position="70"/>
    </location>
</feature>
<evidence type="ECO:0000313" key="3">
    <source>
        <dbReference type="Proteomes" id="UP000094444"/>
    </source>
</evidence>
<sequence length="393" mass="43729">MPELPDNPVPKQPQLPPLPSLAPLRRAAQEPIIQGFQAINSVEVIDLTGLSVDEDEDEGEGDGEWEDVPEVIDLTNLPSDSENDDNAEAEAQDGPVQNYTILNLPSRSRYALVDHPPITAPRHPRRLLRPAVRTLPKVATHASAAAARVPVRRDVCELCARVVRWGPGCLITKHHLYPQEITRKYAHRYTQAQKNSLALLCRPCHDACHRIHNNRTLAEFYYEVNLLRADPAIQEHIRLMQRATTPELIRMHGDGVSVLRGKKYLKRLARAAARAEKEREATGRPQPTQADLRAMKAPNSPLLRRSARLTGTTLRIQEPTPLRGSRRSARLLAKSMGDQHEVPVIVIDDDEDEAIPDSATRGNTMGKENEKALNPATVGELLDLAARGEYIAL</sequence>
<feature type="compositionally biased region" description="Acidic residues" evidence="1">
    <location>
        <begin position="81"/>
        <end position="91"/>
    </location>
</feature>
<dbReference type="AlphaFoldDB" id="A0A2P5HHA3"/>
<evidence type="ECO:0000256" key="1">
    <source>
        <dbReference type="SAM" id="MobiDB-lite"/>
    </source>
</evidence>
<dbReference type="InParanoid" id="A0A2P5HHA3"/>
<keyword evidence="3" id="KW-1185">Reference proteome</keyword>